<feature type="transmembrane region" description="Helical" evidence="1">
    <location>
        <begin position="253"/>
        <end position="275"/>
    </location>
</feature>
<gene>
    <name evidence="2" type="ORF">ERS852573_02366</name>
</gene>
<evidence type="ECO:0000256" key="1">
    <source>
        <dbReference type="SAM" id="Phobius"/>
    </source>
</evidence>
<dbReference type="Proteomes" id="UP000095597">
    <property type="component" value="Unassembled WGS sequence"/>
</dbReference>
<keyword evidence="1" id="KW-0472">Membrane</keyword>
<dbReference type="AlphaFoldDB" id="A0A173UYU7"/>
<sequence>MGIGKRILSVLIGILFIISVSVLGGSLLAKQVLVKAISQAGIDTAISHRMMDAVFGYAGADDTQWIAKIQNKIEKNEEVQKITEKVMDEMVNDLSKGTGYKDVDITKELNRLLEDSMKEIKDSNPELTEDMLKLMKQQLKDEMDDVQDVLNSYASNLYGNMKDTSTIQGKVARLYTTLVSTTCRAVSGAAVLLCAILTVLLGYPRHRGLFSLGVESLICGGIFAGLIGVMGSRTMGFLSDKMLGRTVDIGLKSYFWMGCIFAGAGVIFLLAGFIIKWKDQKRIDVNE</sequence>
<keyword evidence="1" id="KW-0812">Transmembrane</keyword>
<feature type="transmembrane region" description="Helical" evidence="1">
    <location>
        <begin position="185"/>
        <end position="203"/>
    </location>
</feature>
<name>A0A173UYU7_9FIRM</name>
<dbReference type="OrthoDB" id="9908790at2"/>
<evidence type="ECO:0000313" key="2">
    <source>
        <dbReference type="EMBL" id="CUN19215.1"/>
    </source>
</evidence>
<dbReference type="EMBL" id="CYXO01000016">
    <property type="protein sequence ID" value="CUN19215.1"/>
    <property type="molecule type" value="Genomic_DNA"/>
</dbReference>
<organism evidence="2 3">
    <name type="scientific">Dorea longicatena</name>
    <dbReference type="NCBI Taxonomy" id="88431"/>
    <lineage>
        <taxon>Bacteria</taxon>
        <taxon>Bacillati</taxon>
        <taxon>Bacillota</taxon>
        <taxon>Clostridia</taxon>
        <taxon>Lachnospirales</taxon>
        <taxon>Lachnospiraceae</taxon>
        <taxon>Dorea</taxon>
    </lineage>
</organism>
<feature type="transmembrane region" description="Helical" evidence="1">
    <location>
        <begin position="210"/>
        <end position="233"/>
    </location>
</feature>
<accession>A0A173UYU7</accession>
<dbReference type="RefSeq" id="WP_055214891.1">
    <property type="nucleotide sequence ID" value="NZ_CYXO01000016.1"/>
</dbReference>
<evidence type="ECO:0000313" key="3">
    <source>
        <dbReference type="Proteomes" id="UP000095597"/>
    </source>
</evidence>
<keyword evidence="1" id="KW-1133">Transmembrane helix</keyword>
<protein>
    <submittedName>
        <fullName evidence="2">Uncharacterized protein</fullName>
    </submittedName>
</protein>
<feature type="transmembrane region" description="Helical" evidence="1">
    <location>
        <begin position="7"/>
        <end position="29"/>
    </location>
</feature>
<proteinExistence type="predicted"/>
<reference evidence="2 3" key="1">
    <citation type="submission" date="2015-09" db="EMBL/GenBank/DDBJ databases">
        <authorList>
            <consortium name="Pathogen Informatics"/>
        </authorList>
    </citation>
    <scope>NUCLEOTIDE SEQUENCE [LARGE SCALE GENOMIC DNA]</scope>
    <source>
        <strain evidence="2 3">2789STDY5834961</strain>
    </source>
</reference>